<evidence type="ECO:0000313" key="1">
    <source>
        <dbReference type="EMBL" id="RKN76070.1"/>
    </source>
</evidence>
<evidence type="ECO:0000313" key="2">
    <source>
        <dbReference type="Proteomes" id="UP000282311"/>
    </source>
</evidence>
<dbReference type="SUPFAM" id="SSF109854">
    <property type="entry name" value="DinB/YfiT-like putative metalloenzymes"/>
    <property type="match status" value="1"/>
</dbReference>
<dbReference type="AlphaFoldDB" id="A0A3B0BT91"/>
<dbReference type="OrthoDB" id="68731at2"/>
<accession>A0A3B0BT91</accession>
<sequence length="157" mass="18798">MNHAFNQTWLIQKFEEIRKRTLLALQQLNEEQLNWRPDPASLSISSLIRHIEGNIQERIAKGILNRQVTRDRDEELRQRNMSRFELESIVRDRFQFVIDTVQAMTEADMERTQPVRNRERTNLDVLHQCATHYSEHMGQIFYIAKQLLKDEYKSTSL</sequence>
<proteinExistence type="predicted"/>
<gene>
    <name evidence="1" type="ORF">D7M11_25060</name>
</gene>
<dbReference type="Proteomes" id="UP000282311">
    <property type="component" value="Unassembled WGS sequence"/>
</dbReference>
<organism evidence="1 2">
    <name type="scientific">Paenibacillus ginsengarvi</name>
    <dbReference type="NCBI Taxonomy" id="400777"/>
    <lineage>
        <taxon>Bacteria</taxon>
        <taxon>Bacillati</taxon>
        <taxon>Bacillota</taxon>
        <taxon>Bacilli</taxon>
        <taxon>Bacillales</taxon>
        <taxon>Paenibacillaceae</taxon>
        <taxon>Paenibacillus</taxon>
    </lineage>
</organism>
<dbReference type="InterPro" id="IPR034660">
    <property type="entry name" value="DinB/YfiT-like"/>
</dbReference>
<keyword evidence="2" id="KW-1185">Reference proteome</keyword>
<reference evidence="1 2" key="1">
    <citation type="journal article" date="2007" name="Int. J. Syst. Evol. Microbiol.">
        <title>Paenibacillus ginsengarvi sp. nov., isolated from soil from ginseng cultivation.</title>
        <authorList>
            <person name="Yoon M.H."/>
            <person name="Ten L.N."/>
            <person name="Im W.T."/>
        </authorList>
    </citation>
    <scope>NUCLEOTIDE SEQUENCE [LARGE SCALE GENOMIC DNA]</scope>
    <source>
        <strain evidence="1 2">KCTC 13059</strain>
    </source>
</reference>
<dbReference type="RefSeq" id="WP_120750002.1">
    <property type="nucleotide sequence ID" value="NZ_RBAH01000021.1"/>
</dbReference>
<dbReference type="InterPro" id="IPR011466">
    <property type="entry name" value="DUF1572"/>
</dbReference>
<name>A0A3B0BT91_9BACL</name>
<dbReference type="EMBL" id="RBAH01000021">
    <property type="protein sequence ID" value="RKN76070.1"/>
    <property type="molecule type" value="Genomic_DNA"/>
</dbReference>
<comment type="caution">
    <text evidence="1">The sequence shown here is derived from an EMBL/GenBank/DDBJ whole genome shotgun (WGS) entry which is preliminary data.</text>
</comment>
<protein>
    <submittedName>
        <fullName evidence="1">DUF1572 domain-containing protein</fullName>
    </submittedName>
</protein>
<dbReference type="Gene3D" id="1.20.120.450">
    <property type="entry name" value="dinb family like domain"/>
    <property type="match status" value="1"/>
</dbReference>
<dbReference type="Pfam" id="PF07609">
    <property type="entry name" value="DUF1572"/>
    <property type="match status" value="1"/>
</dbReference>